<keyword evidence="3" id="KW-1185">Reference proteome</keyword>
<sequence>MAMKVGIQLYSVRESLKKDPMDTLKKVAAAGFKYLETANHDITEHPGIGFPIPVQEMKKILDDLDMQVIGAHFSPISEDGIDATLDYLAELGVKQANCANIEWYPYQDMDYVMRRCDDYNKIGAVLKKHGMKSYYHNHYMEFQKFGPENKCIEDIIMENTDPELVFLELDTYWVTRGGQSAVEYIKKYKDRLLLLHQKDFPSQAPQPINMYDGVLNPTSNLDRVVFGATKNPRCFTEIGTGILPIQDFIDAAGEAPNCQYIILEQDSTQLTEIESINRSMDAFHKFKGIEWA</sequence>
<evidence type="ECO:0000313" key="3">
    <source>
        <dbReference type="Proteomes" id="UP000623172"/>
    </source>
</evidence>
<dbReference type="AlphaFoldDB" id="A0A926D568"/>
<dbReference type="Proteomes" id="UP000623172">
    <property type="component" value="Unassembled WGS sequence"/>
</dbReference>
<proteinExistence type="predicted"/>
<dbReference type="InterPro" id="IPR050312">
    <property type="entry name" value="IolE/XylAMocC-like"/>
</dbReference>
<dbReference type="Pfam" id="PF01261">
    <property type="entry name" value="AP_endonuc_2"/>
    <property type="match status" value="1"/>
</dbReference>
<feature type="domain" description="Xylose isomerase-like TIM barrel" evidence="1">
    <location>
        <begin position="25"/>
        <end position="279"/>
    </location>
</feature>
<name>A0A926D568_9FIRM</name>
<dbReference type="SUPFAM" id="SSF51658">
    <property type="entry name" value="Xylose isomerase-like"/>
    <property type="match status" value="1"/>
</dbReference>
<dbReference type="PANTHER" id="PTHR12110:SF41">
    <property type="entry name" value="INOSOSE DEHYDRATASE"/>
    <property type="match status" value="1"/>
</dbReference>
<organism evidence="2 3">
    <name type="scientific">Gehongia tenuis</name>
    <dbReference type="NCBI Taxonomy" id="2763655"/>
    <lineage>
        <taxon>Bacteria</taxon>
        <taxon>Bacillati</taxon>
        <taxon>Bacillota</taxon>
        <taxon>Clostridia</taxon>
        <taxon>Christensenellales</taxon>
        <taxon>Christensenellaceae</taxon>
        <taxon>Gehongia</taxon>
    </lineage>
</organism>
<dbReference type="Gene3D" id="3.20.20.150">
    <property type="entry name" value="Divalent-metal-dependent TIM barrel enzymes"/>
    <property type="match status" value="1"/>
</dbReference>
<gene>
    <name evidence="2" type="ORF">H8696_07285</name>
</gene>
<dbReference type="InterPro" id="IPR013022">
    <property type="entry name" value="Xyl_isomerase-like_TIM-brl"/>
</dbReference>
<evidence type="ECO:0000313" key="2">
    <source>
        <dbReference type="EMBL" id="MBC8531652.1"/>
    </source>
</evidence>
<protein>
    <submittedName>
        <fullName evidence="2">TIM barrel protein</fullName>
    </submittedName>
</protein>
<dbReference type="EMBL" id="JACRSR010000002">
    <property type="protein sequence ID" value="MBC8531652.1"/>
    <property type="molecule type" value="Genomic_DNA"/>
</dbReference>
<dbReference type="InterPro" id="IPR036237">
    <property type="entry name" value="Xyl_isomerase-like_sf"/>
</dbReference>
<comment type="caution">
    <text evidence="2">The sequence shown here is derived from an EMBL/GenBank/DDBJ whole genome shotgun (WGS) entry which is preliminary data.</text>
</comment>
<dbReference type="PANTHER" id="PTHR12110">
    <property type="entry name" value="HYDROXYPYRUVATE ISOMERASE"/>
    <property type="match status" value="1"/>
</dbReference>
<evidence type="ECO:0000259" key="1">
    <source>
        <dbReference type="Pfam" id="PF01261"/>
    </source>
</evidence>
<accession>A0A926D568</accession>
<reference evidence="2" key="1">
    <citation type="submission" date="2020-08" db="EMBL/GenBank/DDBJ databases">
        <title>Genome public.</title>
        <authorList>
            <person name="Liu C."/>
            <person name="Sun Q."/>
        </authorList>
    </citation>
    <scope>NUCLEOTIDE SEQUENCE</scope>
    <source>
        <strain evidence="2">NSJ-53</strain>
    </source>
</reference>